<evidence type="ECO:0000313" key="3">
    <source>
        <dbReference type="Proteomes" id="UP001281761"/>
    </source>
</evidence>
<evidence type="ECO:0000256" key="1">
    <source>
        <dbReference type="SAM" id="SignalP"/>
    </source>
</evidence>
<sequence>MFLFFIISVLSGLSSAKEFYDFMLTQLEKDELLNPGNGGCRTESGHLFVPILIGHKTEHRKTPIRRRNK</sequence>
<keyword evidence="3" id="KW-1185">Reference proteome</keyword>
<feature type="chain" id="PRO_5045161884" evidence="1">
    <location>
        <begin position="17"/>
        <end position="69"/>
    </location>
</feature>
<accession>A0ABQ9X8Q8</accession>
<proteinExistence type="predicted"/>
<dbReference type="Proteomes" id="UP001281761">
    <property type="component" value="Unassembled WGS sequence"/>
</dbReference>
<dbReference type="EMBL" id="JARBJD010000179">
    <property type="protein sequence ID" value="KAK2948301.1"/>
    <property type="molecule type" value="Genomic_DNA"/>
</dbReference>
<comment type="caution">
    <text evidence="2">The sequence shown here is derived from an EMBL/GenBank/DDBJ whole genome shotgun (WGS) entry which is preliminary data.</text>
</comment>
<gene>
    <name evidence="2" type="ORF">BLNAU_16750</name>
</gene>
<reference evidence="2 3" key="1">
    <citation type="journal article" date="2022" name="bioRxiv">
        <title>Genomics of Preaxostyla Flagellates Illuminates Evolutionary Transitions and the Path Towards Mitochondrial Loss.</title>
        <authorList>
            <person name="Novak L.V.F."/>
            <person name="Treitli S.C."/>
            <person name="Pyrih J."/>
            <person name="Halakuc P."/>
            <person name="Pipaliya S.V."/>
            <person name="Vacek V."/>
            <person name="Brzon O."/>
            <person name="Soukal P."/>
            <person name="Eme L."/>
            <person name="Dacks J.B."/>
            <person name="Karnkowska A."/>
            <person name="Elias M."/>
            <person name="Hampl V."/>
        </authorList>
    </citation>
    <scope>NUCLEOTIDE SEQUENCE [LARGE SCALE GENOMIC DNA]</scope>
    <source>
        <strain evidence="2">NAU3</strain>
        <tissue evidence="2">Gut</tissue>
    </source>
</reference>
<keyword evidence="1" id="KW-0732">Signal</keyword>
<evidence type="ECO:0000313" key="2">
    <source>
        <dbReference type="EMBL" id="KAK2948301.1"/>
    </source>
</evidence>
<protein>
    <submittedName>
        <fullName evidence="2">Uncharacterized protein</fullName>
    </submittedName>
</protein>
<name>A0ABQ9X8Q8_9EUKA</name>
<feature type="signal peptide" evidence="1">
    <location>
        <begin position="1"/>
        <end position="16"/>
    </location>
</feature>
<organism evidence="2 3">
    <name type="scientific">Blattamonas nauphoetae</name>
    <dbReference type="NCBI Taxonomy" id="2049346"/>
    <lineage>
        <taxon>Eukaryota</taxon>
        <taxon>Metamonada</taxon>
        <taxon>Preaxostyla</taxon>
        <taxon>Oxymonadida</taxon>
        <taxon>Blattamonas</taxon>
    </lineage>
</organism>